<dbReference type="EMBL" id="MU006571">
    <property type="protein sequence ID" value="KAF2747830.1"/>
    <property type="molecule type" value="Genomic_DNA"/>
</dbReference>
<dbReference type="AlphaFoldDB" id="A0A6A6VE58"/>
<dbReference type="GO" id="GO:0003712">
    <property type="term" value="F:transcription coregulator activity"/>
    <property type="evidence" value="ECO:0007669"/>
    <property type="project" value="TreeGrafter"/>
</dbReference>
<dbReference type="GO" id="GO:0033309">
    <property type="term" value="C:SBF transcription complex"/>
    <property type="evidence" value="ECO:0007669"/>
    <property type="project" value="TreeGrafter"/>
</dbReference>
<dbReference type="GO" id="GO:0005737">
    <property type="term" value="C:cytoplasm"/>
    <property type="evidence" value="ECO:0007669"/>
    <property type="project" value="TreeGrafter"/>
</dbReference>
<dbReference type="OrthoDB" id="2359117at2759"/>
<proteinExistence type="predicted"/>
<feature type="compositionally biased region" description="Polar residues" evidence="1">
    <location>
        <begin position="417"/>
        <end position="430"/>
    </location>
</feature>
<name>A0A6A6VE58_9PLEO</name>
<reference evidence="2" key="1">
    <citation type="journal article" date="2020" name="Stud. Mycol.">
        <title>101 Dothideomycetes genomes: a test case for predicting lifestyles and emergence of pathogens.</title>
        <authorList>
            <person name="Haridas S."/>
            <person name="Albert R."/>
            <person name="Binder M."/>
            <person name="Bloem J."/>
            <person name="Labutti K."/>
            <person name="Salamov A."/>
            <person name="Andreopoulos B."/>
            <person name="Baker S."/>
            <person name="Barry K."/>
            <person name="Bills G."/>
            <person name="Bluhm B."/>
            <person name="Cannon C."/>
            <person name="Castanera R."/>
            <person name="Culley D."/>
            <person name="Daum C."/>
            <person name="Ezra D."/>
            <person name="Gonzalez J."/>
            <person name="Henrissat B."/>
            <person name="Kuo A."/>
            <person name="Liang C."/>
            <person name="Lipzen A."/>
            <person name="Lutzoni F."/>
            <person name="Magnuson J."/>
            <person name="Mondo S."/>
            <person name="Nolan M."/>
            <person name="Ohm R."/>
            <person name="Pangilinan J."/>
            <person name="Park H.-J."/>
            <person name="Ramirez L."/>
            <person name="Alfaro M."/>
            <person name="Sun H."/>
            <person name="Tritt A."/>
            <person name="Yoshinaga Y."/>
            <person name="Zwiers L.-H."/>
            <person name="Turgeon B."/>
            <person name="Goodwin S."/>
            <person name="Spatafora J."/>
            <person name="Crous P."/>
            <person name="Grigoriev I."/>
        </authorList>
    </citation>
    <scope>NUCLEOTIDE SEQUENCE</scope>
    <source>
        <strain evidence="2">CBS 119925</strain>
    </source>
</reference>
<evidence type="ECO:0000313" key="3">
    <source>
        <dbReference type="Proteomes" id="UP000799440"/>
    </source>
</evidence>
<feature type="compositionally biased region" description="Basic and acidic residues" evidence="1">
    <location>
        <begin position="440"/>
        <end position="464"/>
    </location>
</feature>
<protein>
    <submittedName>
        <fullName evidence="2">Uncharacterized protein</fullName>
    </submittedName>
</protein>
<evidence type="ECO:0000256" key="1">
    <source>
        <dbReference type="SAM" id="MobiDB-lite"/>
    </source>
</evidence>
<dbReference type="GO" id="GO:0000082">
    <property type="term" value="P:G1/S transition of mitotic cell cycle"/>
    <property type="evidence" value="ECO:0007669"/>
    <property type="project" value="InterPro"/>
</dbReference>
<dbReference type="Proteomes" id="UP000799440">
    <property type="component" value="Unassembled WGS sequence"/>
</dbReference>
<gene>
    <name evidence="2" type="ORF">M011DRAFT_41595</name>
</gene>
<dbReference type="PANTHER" id="PTHR28246:SF1">
    <property type="entry name" value="G1-SPECIFIC TRANSCRIPTIONAL REPRESSOR WHI5-RELATED"/>
    <property type="match status" value="1"/>
</dbReference>
<feature type="region of interest" description="Disordered" evidence="1">
    <location>
        <begin position="253"/>
        <end position="464"/>
    </location>
</feature>
<evidence type="ECO:0000313" key="2">
    <source>
        <dbReference type="EMBL" id="KAF2747830.1"/>
    </source>
</evidence>
<organism evidence="2 3">
    <name type="scientific">Sporormia fimetaria CBS 119925</name>
    <dbReference type="NCBI Taxonomy" id="1340428"/>
    <lineage>
        <taxon>Eukaryota</taxon>
        <taxon>Fungi</taxon>
        <taxon>Dikarya</taxon>
        <taxon>Ascomycota</taxon>
        <taxon>Pezizomycotina</taxon>
        <taxon>Dothideomycetes</taxon>
        <taxon>Pleosporomycetidae</taxon>
        <taxon>Pleosporales</taxon>
        <taxon>Sporormiaceae</taxon>
        <taxon>Sporormia</taxon>
    </lineage>
</organism>
<dbReference type="PANTHER" id="PTHR28246">
    <property type="entry name" value="G1-SPECIFIC TRANSCRIPTIONAL REPRESSOR WHI5-RELATED"/>
    <property type="match status" value="1"/>
</dbReference>
<feature type="compositionally biased region" description="Polar residues" evidence="1">
    <location>
        <begin position="365"/>
        <end position="380"/>
    </location>
</feature>
<dbReference type="InterPro" id="IPR039198">
    <property type="entry name" value="Srl3/Whi5"/>
</dbReference>
<accession>A0A6A6VE58</accession>
<sequence>MTSSARAVDPVPTQLATLFFYIQASNSMLARDAVSVVDLPRCEMNDLAPATTPYDAKHRPELPNSQDSAISVPQTFYPPGLQSSQSNVSTATTADTELESTAPLSVPTVVCSQKYTREGARQCSPSRGGALTLSGTPQIDAVNTPRTGDPARAPVLAQSSAVVQGSKRTANGVVKEPPLSLDVDAAAPSIHRRSRSTDVRPRTRIGEVRMEGLSVIKGLYLNYVQVAAKLKLNLAYARFKVEKGCENKSLEDLEAEASEHGSPISTRSRSDGIPSGFDSPGDFARRRRPSALSESSDHMFFSPGQKADREMPSFHPTPPQASWRPPHQSIPRGDVRNGEDTSAGDNGVLLAPAPDLAPQRKRRLTASSHHPPSTGQTQHKQYGDLAYSAPAAGAHRPGILRMPSKQAEKDAVDMLLTLSSPKTTGFPTQGSSSARSHSGTSKEELPARRVMFESHVTTEKSPPR</sequence>
<keyword evidence="3" id="KW-1185">Reference proteome</keyword>